<name>A0A0G0NA73_9BACT</name>
<dbReference type="Proteomes" id="UP000034665">
    <property type="component" value="Unassembled WGS sequence"/>
</dbReference>
<dbReference type="AlphaFoldDB" id="A0A0G0NA73"/>
<proteinExistence type="predicted"/>
<evidence type="ECO:0000313" key="2">
    <source>
        <dbReference type="Proteomes" id="UP000034665"/>
    </source>
</evidence>
<accession>A0A0G0NA73</accession>
<evidence type="ECO:0000313" key="1">
    <source>
        <dbReference type="EMBL" id="KKR12358.1"/>
    </source>
</evidence>
<organism evidence="1 2">
    <name type="scientific">Candidatus Wolfebacteria bacterium GW2011_GWC2_39_22</name>
    <dbReference type="NCBI Taxonomy" id="1619013"/>
    <lineage>
        <taxon>Bacteria</taxon>
        <taxon>Candidatus Wolfeibacteriota</taxon>
    </lineage>
</organism>
<protein>
    <submittedName>
        <fullName evidence="1">Uncharacterized protein</fullName>
    </submittedName>
</protein>
<sequence>MGRRTYTALSCVRADGEKVEHIIVSAVGNLSRQCTFSFVLVGVHGTTPWKPPYTKAYAVIIVRVSGPPNEVAAFSKALKREASRTKSCITVGADGRFDAESAEKTYSVEILVPDNFGTPQEFLSGKARKIEDACKKP</sequence>
<dbReference type="STRING" id="1619013.UT41_C0002G0132"/>
<gene>
    <name evidence="1" type="ORF">UT41_C0002G0132</name>
</gene>
<comment type="caution">
    <text evidence="1">The sequence shown here is derived from an EMBL/GenBank/DDBJ whole genome shotgun (WGS) entry which is preliminary data.</text>
</comment>
<reference evidence="1 2" key="1">
    <citation type="journal article" date="2015" name="Nature">
        <title>rRNA introns, odd ribosomes, and small enigmatic genomes across a large radiation of phyla.</title>
        <authorList>
            <person name="Brown C.T."/>
            <person name="Hug L.A."/>
            <person name="Thomas B.C."/>
            <person name="Sharon I."/>
            <person name="Castelle C.J."/>
            <person name="Singh A."/>
            <person name="Wilkins M.J."/>
            <person name="Williams K.H."/>
            <person name="Banfield J.F."/>
        </authorList>
    </citation>
    <scope>NUCLEOTIDE SEQUENCE [LARGE SCALE GENOMIC DNA]</scope>
</reference>
<dbReference type="EMBL" id="LBWR01000002">
    <property type="protein sequence ID" value="KKR12358.1"/>
    <property type="molecule type" value="Genomic_DNA"/>
</dbReference>